<proteinExistence type="predicted"/>
<accession>A0A6G5A1A5</accession>
<organism evidence="1">
    <name type="scientific">Rhipicephalus microplus</name>
    <name type="common">Cattle tick</name>
    <name type="synonym">Boophilus microplus</name>
    <dbReference type="NCBI Taxonomy" id="6941"/>
    <lineage>
        <taxon>Eukaryota</taxon>
        <taxon>Metazoa</taxon>
        <taxon>Ecdysozoa</taxon>
        <taxon>Arthropoda</taxon>
        <taxon>Chelicerata</taxon>
        <taxon>Arachnida</taxon>
        <taxon>Acari</taxon>
        <taxon>Parasitiformes</taxon>
        <taxon>Ixodida</taxon>
        <taxon>Ixodoidea</taxon>
        <taxon>Ixodidae</taxon>
        <taxon>Rhipicephalinae</taxon>
        <taxon>Rhipicephalus</taxon>
        <taxon>Boophilus</taxon>
    </lineage>
</organism>
<sequence length="122" mass="13936">MPSFATFVLASVRHATPCRYSACIEHTSSVCQVHICNFIFPAQEMFVSILVLQHIQAANRIVALVHLLVKCDSFPRYTVILVCIVSERQQLNSLVGNSERVFYLTRLPRGELRYVQHNPEFT</sequence>
<name>A0A6G5A1A5_RHIMP</name>
<dbReference type="AlphaFoldDB" id="A0A6G5A1A5"/>
<protein>
    <submittedName>
        <fullName evidence="1">Putative secreted protein</fullName>
    </submittedName>
</protein>
<reference evidence="1" key="1">
    <citation type="submission" date="2020-03" db="EMBL/GenBank/DDBJ databases">
        <title>A transcriptome and proteome of the tick Rhipicephalus microplus shaped by the genetic composition of its hosts and developmental stage.</title>
        <authorList>
            <person name="Garcia G.R."/>
            <person name="Ribeiro J.M.C."/>
            <person name="Maruyama S.R."/>
            <person name="Gardinasse L.G."/>
            <person name="Nelson K."/>
            <person name="Ferreira B.R."/>
            <person name="Andrade T.G."/>
            <person name="Santos I.K.F.M."/>
        </authorList>
    </citation>
    <scope>NUCLEOTIDE SEQUENCE</scope>
    <source>
        <strain evidence="1">NSGR</strain>
        <tissue evidence="1">Salivary glands</tissue>
    </source>
</reference>
<evidence type="ECO:0000313" key="1">
    <source>
        <dbReference type="EMBL" id="NIE44559.1"/>
    </source>
</evidence>
<dbReference type="EMBL" id="GIKN01002286">
    <property type="protein sequence ID" value="NIE44559.1"/>
    <property type="molecule type" value="Transcribed_RNA"/>
</dbReference>